<dbReference type="PROSITE" id="PS51746">
    <property type="entry name" value="PPM_2"/>
    <property type="match status" value="1"/>
</dbReference>
<feature type="compositionally biased region" description="Polar residues" evidence="1">
    <location>
        <begin position="701"/>
        <end position="710"/>
    </location>
</feature>
<evidence type="ECO:0000313" key="4">
    <source>
        <dbReference type="Proteomes" id="UP001491310"/>
    </source>
</evidence>
<evidence type="ECO:0000313" key="3">
    <source>
        <dbReference type="EMBL" id="KAK9902054.1"/>
    </source>
</evidence>
<keyword evidence="4" id="KW-1185">Reference proteome</keyword>
<name>A0ABR2YC82_9CHLO</name>
<feature type="compositionally biased region" description="Basic and acidic residues" evidence="1">
    <location>
        <begin position="69"/>
        <end position="86"/>
    </location>
</feature>
<dbReference type="SUPFAM" id="SSF81606">
    <property type="entry name" value="PP2C-like"/>
    <property type="match status" value="1"/>
</dbReference>
<dbReference type="CDD" id="cd00143">
    <property type="entry name" value="PP2Cc"/>
    <property type="match status" value="1"/>
</dbReference>
<comment type="caution">
    <text evidence="3">The sequence shown here is derived from an EMBL/GenBank/DDBJ whole genome shotgun (WGS) entry which is preliminary data.</text>
</comment>
<dbReference type="InterPro" id="IPR036457">
    <property type="entry name" value="PPM-type-like_dom_sf"/>
</dbReference>
<dbReference type="InterPro" id="IPR001932">
    <property type="entry name" value="PPM-type_phosphatase-like_dom"/>
</dbReference>
<dbReference type="Gene3D" id="3.60.40.10">
    <property type="entry name" value="PPM-type phosphatase domain"/>
    <property type="match status" value="1"/>
</dbReference>
<dbReference type="InterPro" id="IPR015655">
    <property type="entry name" value="PP2C"/>
</dbReference>
<dbReference type="EMBL" id="JALJOT010000016">
    <property type="protein sequence ID" value="KAK9902054.1"/>
    <property type="molecule type" value="Genomic_DNA"/>
</dbReference>
<feature type="region of interest" description="Disordered" evidence="1">
    <location>
        <begin position="662"/>
        <end position="711"/>
    </location>
</feature>
<accession>A0ABR2YC82</accession>
<feature type="region of interest" description="Disordered" evidence="1">
    <location>
        <begin position="459"/>
        <end position="481"/>
    </location>
</feature>
<feature type="region of interest" description="Disordered" evidence="1">
    <location>
        <begin position="622"/>
        <end position="648"/>
    </location>
</feature>
<evidence type="ECO:0000256" key="1">
    <source>
        <dbReference type="SAM" id="MobiDB-lite"/>
    </source>
</evidence>
<dbReference type="SMART" id="SM00332">
    <property type="entry name" value="PP2Cc"/>
    <property type="match status" value="1"/>
</dbReference>
<feature type="region of interest" description="Disordered" evidence="1">
    <location>
        <begin position="504"/>
        <end position="534"/>
    </location>
</feature>
<feature type="region of interest" description="Disordered" evidence="1">
    <location>
        <begin position="750"/>
        <end position="771"/>
    </location>
</feature>
<reference evidence="3 4" key="1">
    <citation type="journal article" date="2024" name="Nat. Commun.">
        <title>Phylogenomics reveals the evolutionary origins of lichenization in chlorophyte algae.</title>
        <authorList>
            <person name="Puginier C."/>
            <person name="Libourel C."/>
            <person name="Otte J."/>
            <person name="Skaloud P."/>
            <person name="Haon M."/>
            <person name="Grisel S."/>
            <person name="Petersen M."/>
            <person name="Berrin J.G."/>
            <person name="Delaux P.M."/>
            <person name="Dal Grande F."/>
            <person name="Keller J."/>
        </authorList>
    </citation>
    <scope>NUCLEOTIDE SEQUENCE [LARGE SCALE GENOMIC DNA]</scope>
    <source>
        <strain evidence="3 4">SAG 216-7</strain>
    </source>
</reference>
<feature type="region of interest" description="Disordered" evidence="1">
    <location>
        <begin position="54"/>
        <end position="86"/>
    </location>
</feature>
<dbReference type="Pfam" id="PF00481">
    <property type="entry name" value="PP2C"/>
    <property type="match status" value="1"/>
</dbReference>
<gene>
    <name evidence="3" type="ORF">WJX75_002745</name>
</gene>
<dbReference type="PANTHER" id="PTHR47992">
    <property type="entry name" value="PROTEIN PHOSPHATASE"/>
    <property type="match status" value="1"/>
</dbReference>
<dbReference type="Proteomes" id="UP001491310">
    <property type="component" value="Unassembled WGS sequence"/>
</dbReference>
<feature type="domain" description="PPM-type phosphatase" evidence="2">
    <location>
        <begin position="75"/>
        <end position="342"/>
    </location>
</feature>
<proteinExistence type="predicted"/>
<protein>
    <recommendedName>
        <fullName evidence="2">PPM-type phosphatase domain-containing protein</fullName>
    </recommendedName>
</protein>
<sequence length="771" mass="82025">MDKPIKKGGVQPVVRYAVAQSFLKGEDVVLVNPHVKFPTADLLIADEKGIRNSLTRSSPYDSVTSADRLSPDRRDSPVEEASPRHTTYEETASFGLFCVFDGHNGVAAAQHIHDTLCEVLEPLLPPGRPPPEDSGEEYTAWREQLQQALVCALDEVQATFACTGHTAGTTVTIIIQCGWLLTIAGLGDSRAVLDTGADIVQLSVDHRVATHRQERHRLEGTGALVAPIDVSGSGPASGPTAEGWGPLRVWPGGLCLSRAMGDFDVGAIVLAIPHIMQVRVPETGGRVLIASDGVWDAFEKMVRVSRMARRWSVEEAPDRLITAIQRAHGGLKDDTSVIVLDLLPAEKDFPSVAGVNRRRKSKGGFMCCAAPPPTSDEDDYVPPGKVEIVADIDYAQVVGLSDEPEYVPSWYQEDLGTELRHSQEAAVDAWREACSMRKSGKEPSRVDLASYFASHLNGDADKDADKDQEEGTPSGKVVPAFYTGASAPSKEHSKAQATRHISFAPEADNGVADLGKPIPAAFGGRPKRAARQPHPDVMDYTVKAGVRPAHAPSQAVPDYSVKAGRMTSQVAAALAAARNADRSQRGAPRPAAGDASVRFGQAHFAHTQEGFAKQFGPYAGSLITGDDSSHGSEDAHKESVSQHFPAAVASSEESYARKFGHYGSDSRCRVEPNDRRASERVENSQPPPGPPGAESSDTDKASTSGESTMTAERLCSGRLSAIAEGHAASRASMEMGEGRVKGGAAAASELFPGRTNGIGSVAPAEAQKLQQ</sequence>
<feature type="compositionally biased region" description="Polar residues" evidence="1">
    <location>
        <begin position="54"/>
        <end position="67"/>
    </location>
</feature>
<organism evidence="3 4">
    <name type="scientific">Coccomyxa subellipsoidea</name>
    <dbReference type="NCBI Taxonomy" id="248742"/>
    <lineage>
        <taxon>Eukaryota</taxon>
        <taxon>Viridiplantae</taxon>
        <taxon>Chlorophyta</taxon>
        <taxon>core chlorophytes</taxon>
        <taxon>Trebouxiophyceae</taxon>
        <taxon>Trebouxiophyceae incertae sedis</taxon>
        <taxon>Coccomyxaceae</taxon>
        <taxon>Coccomyxa</taxon>
    </lineage>
</organism>
<feature type="compositionally biased region" description="Basic and acidic residues" evidence="1">
    <location>
        <begin position="664"/>
        <end position="682"/>
    </location>
</feature>
<evidence type="ECO:0000259" key="2">
    <source>
        <dbReference type="PROSITE" id="PS51746"/>
    </source>
</evidence>
<feature type="compositionally biased region" description="Basic and acidic residues" evidence="1">
    <location>
        <begin position="627"/>
        <end position="640"/>
    </location>
</feature>